<name>A0A386RGP0_LACHE</name>
<organism evidence="1 2">
    <name type="scientific">Lactobacillus helveticus</name>
    <name type="common">Lactobacillus suntoryeus</name>
    <dbReference type="NCBI Taxonomy" id="1587"/>
    <lineage>
        <taxon>Bacteria</taxon>
        <taxon>Bacillati</taxon>
        <taxon>Bacillota</taxon>
        <taxon>Bacilli</taxon>
        <taxon>Lactobacillales</taxon>
        <taxon>Lactobacillaceae</taxon>
        <taxon>Lactobacillus</taxon>
    </lineage>
</organism>
<reference evidence="1 2" key="1">
    <citation type="submission" date="2016-10" db="EMBL/GenBank/DDBJ databases">
        <title>Complete genomic sequencing of Lactobacillus helveticus LH99 and comparative genome analysis.</title>
        <authorList>
            <person name="Li N."/>
            <person name="You C."/>
            <person name="Liu Z."/>
        </authorList>
    </citation>
    <scope>NUCLEOTIDE SEQUENCE [LARGE SCALE GENOMIC DNA]</scope>
    <source>
        <strain evidence="1 2">LH99</strain>
    </source>
</reference>
<protein>
    <submittedName>
        <fullName evidence="1">Uncharacterized protein</fullName>
    </submittedName>
</protein>
<sequence>MENIEPMDILREPTPEEETLATILRWVKDSHDNKENKTTTIVFKKNTPPEDFKIIPTKYRSLCCNYRLYYQQAI</sequence>
<evidence type="ECO:0000313" key="2">
    <source>
        <dbReference type="Proteomes" id="UP000267794"/>
    </source>
</evidence>
<gene>
    <name evidence="1" type="ORF">BC335_1790</name>
</gene>
<evidence type="ECO:0000313" key="1">
    <source>
        <dbReference type="EMBL" id="AYE62184.1"/>
    </source>
</evidence>
<proteinExistence type="predicted"/>
<accession>A0A386RGP0</accession>
<dbReference type="AlphaFoldDB" id="A0A386RGP0"/>
<dbReference type="Proteomes" id="UP000267794">
    <property type="component" value="Chromosome"/>
</dbReference>
<dbReference type="EMBL" id="CP017982">
    <property type="protein sequence ID" value="AYE62184.1"/>
    <property type="molecule type" value="Genomic_DNA"/>
</dbReference>
<dbReference type="RefSeq" id="WP_120357619.1">
    <property type="nucleotide sequence ID" value="NZ_CP017982.1"/>
</dbReference>